<dbReference type="Proteomes" id="UP001150925">
    <property type="component" value="Unassembled WGS sequence"/>
</dbReference>
<dbReference type="AlphaFoldDB" id="A0A9W8ARM4"/>
<feature type="compositionally biased region" description="Polar residues" evidence="1">
    <location>
        <begin position="153"/>
        <end position="173"/>
    </location>
</feature>
<dbReference type="Pfam" id="PF12572">
    <property type="entry name" value="DUF3752"/>
    <property type="match status" value="1"/>
</dbReference>
<dbReference type="PANTHER" id="PTHR46370">
    <property type="entry name" value="GPALPP MOTIFS-CONTAINING PROTEIN 1"/>
    <property type="match status" value="1"/>
</dbReference>
<protein>
    <recommendedName>
        <fullName evidence="2">DUF3752 domain-containing protein</fullName>
    </recommendedName>
</protein>
<keyword evidence="4" id="KW-1185">Reference proteome</keyword>
<comment type="caution">
    <text evidence="3">The sequence shown here is derived from an EMBL/GenBank/DDBJ whole genome shotgun (WGS) entry which is preliminary data.</text>
</comment>
<feature type="region of interest" description="Disordered" evidence="1">
    <location>
        <begin position="76"/>
        <end position="291"/>
    </location>
</feature>
<feature type="compositionally biased region" description="Polar residues" evidence="1">
    <location>
        <begin position="106"/>
        <end position="128"/>
    </location>
</feature>
<evidence type="ECO:0000259" key="2">
    <source>
        <dbReference type="Pfam" id="PF12572"/>
    </source>
</evidence>
<feature type="compositionally biased region" description="Basic residues" evidence="1">
    <location>
        <begin position="254"/>
        <end position="271"/>
    </location>
</feature>
<reference evidence="3" key="1">
    <citation type="submission" date="2022-07" db="EMBL/GenBank/DDBJ databases">
        <title>Phylogenomic reconstructions and comparative analyses of Kickxellomycotina fungi.</title>
        <authorList>
            <person name="Reynolds N.K."/>
            <person name="Stajich J.E."/>
            <person name="Barry K."/>
            <person name="Grigoriev I.V."/>
            <person name="Crous P."/>
            <person name="Smith M.E."/>
        </authorList>
    </citation>
    <scope>NUCLEOTIDE SEQUENCE</scope>
    <source>
        <strain evidence="3">RSA 1196</strain>
    </source>
</reference>
<name>A0A9W8ARM4_9FUNG</name>
<feature type="region of interest" description="Disordered" evidence="1">
    <location>
        <begin position="1"/>
        <end position="37"/>
    </location>
</feature>
<proteinExistence type="predicted"/>
<feature type="domain" description="DUF3752" evidence="2">
    <location>
        <begin position="155"/>
        <end position="308"/>
    </location>
</feature>
<feature type="compositionally biased region" description="Basic and acidic residues" evidence="1">
    <location>
        <begin position="272"/>
        <end position="291"/>
    </location>
</feature>
<evidence type="ECO:0000313" key="3">
    <source>
        <dbReference type="EMBL" id="KAJ1959573.1"/>
    </source>
</evidence>
<dbReference type="InterPro" id="IPR046331">
    <property type="entry name" value="GPAM1-like"/>
</dbReference>
<feature type="compositionally biased region" description="Basic and acidic residues" evidence="1">
    <location>
        <begin position="240"/>
        <end position="253"/>
    </location>
</feature>
<evidence type="ECO:0000256" key="1">
    <source>
        <dbReference type="SAM" id="MobiDB-lite"/>
    </source>
</evidence>
<gene>
    <name evidence="3" type="ORF">IWQ62_004556</name>
</gene>
<dbReference type="OrthoDB" id="73491at2759"/>
<dbReference type="EMBL" id="JANBPY010001554">
    <property type="protein sequence ID" value="KAJ1959573.1"/>
    <property type="molecule type" value="Genomic_DNA"/>
</dbReference>
<accession>A0A9W8ARM4</accession>
<evidence type="ECO:0000313" key="4">
    <source>
        <dbReference type="Proteomes" id="UP001150925"/>
    </source>
</evidence>
<dbReference type="InterPro" id="IPR022226">
    <property type="entry name" value="DUF3752"/>
</dbReference>
<organism evidence="3 4">
    <name type="scientific">Dispira parvispora</name>
    <dbReference type="NCBI Taxonomy" id="1520584"/>
    <lineage>
        <taxon>Eukaryota</taxon>
        <taxon>Fungi</taxon>
        <taxon>Fungi incertae sedis</taxon>
        <taxon>Zoopagomycota</taxon>
        <taxon>Kickxellomycotina</taxon>
        <taxon>Dimargaritomycetes</taxon>
        <taxon>Dimargaritales</taxon>
        <taxon>Dimargaritaceae</taxon>
        <taxon>Dispira</taxon>
    </lineage>
</organism>
<sequence>MSLSPRDTKLYTGAAKASSSQGTDEDEAYGPPLPPEMLAERQARVVANVTASPQTRASQPAAIGPYMPENFSTLLCQNTPNPGHNVDDSDDDKGVIGPKLPAVAPLTSTDRVSPSLSPTATSLVNRQSDPADESTTVDESRRADWMLCPPPGSTLSADPLQIQNRRFQQQKSDQPLFDPSWLEVPSGSGYQSKSSRESLKQLTNHPRGEEIPQGPARPSQKDQEVAAAIEEYNHLHRSKSLLEEHMESMSSDKRSKHKKSKRFHHSSRHHDRSYEPFSRERDVPYPRVDTRRQRELLSDTAFLSSKFSRGKRKGFL</sequence>
<dbReference type="PANTHER" id="PTHR46370:SF1">
    <property type="entry name" value="GPALPP MOTIFS-CONTAINING PROTEIN 1"/>
    <property type="match status" value="1"/>
</dbReference>